<evidence type="ECO:0000313" key="3">
    <source>
        <dbReference type="Proteomes" id="UP001604277"/>
    </source>
</evidence>
<comment type="caution">
    <text evidence="2">The sequence shown here is derived from an EMBL/GenBank/DDBJ whole genome shotgun (WGS) entry which is preliminary data.</text>
</comment>
<gene>
    <name evidence="2" type="ORF">Fot_14158</name>
</gene>
<protein>
    <submittedName>
        <fullName evidence="2">Uncharacterized protein</fullName>
    </submittedName>
</protein>
<dbReference type="PANTHER" id="PTHR31280">
    <property type="entry name" value="PROTEIN UNC-13 HOMOLOG"/>
    <property type="match status" value="1"/>
</dbReference>
<dbReference type="EMBL" id="JBFOLJ010000004">
    <property type="protein sequence ID" value="KAL2544925.1"/>
    <property type="molecule type" value="Genomic_DNA"/>
</dbReference>
<dbReference type="InterPro" id="IPR008528">
    <property type="entry name" value="unc-13_homologue"/>
</dbReference>
<reference evidence="3" key="1">
    <citation type="submission" date="2024-07" db="EMBL/GenBank/DDBJ databases">
        <title>Two chromosome-level genome assemblies of Korean endemic species Abeliophyllum distichum and Forsythia ovata (Oleaceae).</title>
        <authorList>
            <person name="Jang H."/>
        </authorList>
    </citation>
    <scope>NUCLEOTIDE SEQUENCE [LARGE SCALE GENOMIC DNA]</scope>
</reference>
<evidence type="ECO:0000256" key="1">
    <source>
        <dbReference type="SAM" id="MobiDB-lite"/>
    </source>
</evidence>
<sequence length="224" mass="23647">MASLFRDRALGLGHSKRNSFSSTSTATAVANMSPSSATSSFAATTTSFSAALPSPFGDVSLSATDLRASAYEIFLASTRSSSSKPLTYTSNNQSNNNNITSHDGNSSMSNGNNSSNLSPSLQRSLTSTAASKMKKALGLRSSSKRGSDDSSPGNSGSGGKIKKPVTIGELMRVQMRVSDAMDSRIRRGLLRISAGQVGRRIESMVLPLELLQQFKASDFTDQEE</sequence>
<name>A0ABD1W938_9LAMI</name>
<dbReference type="Proteomes" id="UP001604277">
    <property type="component" value="Unassembled WGS sequence"/>
</dbReference>
<dbReference type="AlphaFoldDB" id="A0ABD1W938"/>
<organism evidence="2 3">
    <name type="scientific">Forsythia ovata</name>
    <dbReference type="NCBI Taxonomy" id="205694"/>
    <lineage>
        <taxon>Eukaryota</taxon>
        <taxon>Viridiplantae</taxon>
        <taxon>Streptophyta</taxon>
        <taxon>Embryophyta</taxon>
        <taxon>Tracheophyta</taxon>
        <taxon>Spermatophyta</taxon>
        <taxon>Magnoliopsida</taxon>
        <taxon>eudicotyledons</taxon>
        <taxon>Gunneridae</taxon>
        <taxon>Pentapetalae</taxon>
        <taxon>asterids</taxon>
        <taxon>lamiids</taxon>
        <taxon>Lamiales</taxon>
        <taxon>Oleaceae</taxon>
        <taxon>Forsythieae</taxon>
        <taxon>Forsythia</taxon>
    </lineage>
</organism>
<proteinExistence type="predicted"/>
<keyword evidence="3" id="KW-1185">Reference proteome</keyword>
<feature type="compositionally biased region" description="Low complexity" evidence="1">
    <location>
        <begin position="105"/>
        <end position="125"/>
    </location>
</feature>
<evidence type="ECO:0000313" key="2">
    <source>
        <dbReference type="EMBL" id="KAL2544925.1"/>
    </source>
</evidence>
<accession>A0ABD1W938</accession>
<feature type="region of interest" description="Disordered" evidence="1">
    <location>
        <begin position="82"/>
        <end position="166"/>
    </location>
</feature>
<dbReference type="PANTHER" id="PTHR31280:SF4">
    <property type="entry name" value="ELONGATION FACTOR TS (DUF810)"/>
    <property type="match status" value="1"/>
</dbReference>